<protein>
    <submittedName>
        <fullName evidence="4">Hydrogenase expression/formation protein HypE</fullName>
    </submittedName>
</protein>
<dbReference type="OrthoDB" id="31494at2157"/>
<comment type="similarity">
    <text evidence="1">Belongs to the HypE family.</text>
</comment>
<dbReference type="InterPro" id="IPR036921">
    <property type="entry name" value="PurM-like_N_sf"/>
</dbReference>
<dbReference type="NCBIfam" id="TIGR02124">
    <property type="entry name" value="hypE"/>
    <property type="match status" value="1"/>
</dbReference>
<feature type="domain" description="PurM-like N-terminal" evidence="2">
    <location>
        <begin position="40"/>
        <end position="150"/>
    </location>
</feature>
<dbReference type="PANTHER" id="PTHR30303:SF0">
    <property type="entry name" value="CARBAMOYL DEHYDRATASE HYPE"/>
    <property type="match status" value="1"/>
</dbReference>
<evidence type="ECO:0000256" key="1">
    <source>
        <dbReference type="ARBA" id="ARBA00006243"/>
    </source>
</evidence>
<organism evidence="4 5">
    <name type="scientific">Thermococcus barossii</name>
    <dbReference type="NCBI Taxonomy" id="54077"/>
    <lineage>
        <taxon>Archaea</taxon>
        <taxon>Methanobacteriati</taxon>
        <taxon>Methanobacteriota</taxon>
        <taxon>Thermococci</taxon>
        <taxon>Thermococcales</taxon>
        <taxon>Thermococcaceae</taxon>
        <taxon>Thermococcus</taxon>
    </lineage>
</organism>
<dbReference type="Gene3D" id="3.30.1330.10">
    <property type="entry name" value="PurM-like, N-terminal domain"/>
    <property type="match status" value="1"/>
</dbReference>
<dbReference type="Pfam" id="PF02769">
    <property type="entry name" value="AIRS_C"/>
    <property type="match status" value="1"/>
</dbReference>
<evidence type="ECO:0000313" key="5">
    <source>
        <dbReference type="Proteomes" id="UP000250272"/>
    </source>
</evidence>
<dbReference type="GO" id="GO:0051604">
    <property type="term" value="P:protein maturation"/>
    <property type="evidence" value="ECO:0007669"/>
    <property type="project" value="TreeGrafter"/>
</dbReference>
<dbReference type="EMBL" id="CP015101">
    <property type="protein sequence ID" value="ASJ04138.1"/>
    <property type="molecule type" value="Genomic_DNA"/>
</dbReference>
<dbReference type="InterPro" id="IPR016188">
    <property type="entry name" value="PurM-like_N"/>
</dbReference>
<dbReference type="InterPro" id="IPR011854">
    <property type="entry name" value="HypE"/>
</dbReference>
<dbReference type="InterPro" id="IPR010918">
    <property type="entry name" value="PurM-like_C_dom"/>
</dbReference>
<dbReference type="Gene3D" id="3.90.650.10">
    <property type="entry name" value="PurM-like C-terminal domain"/>
    <property type="match status" value="1"/>
</dbReference>
<dbReference type="CDD" id="cd02197">
    <property type="entry name" value="HypE"/>
    <property type="match status" value="1"/>
</dbReference>
<dbReference type="Proteomes" id="UP000250272">
    <property type="component" value="Chromosome"/>
</dbReference>
<proteinExistence type="inferred from homology"/>
<keyword evidence="5" id="KW-1185">Reference proteome</keyword>
<dbReference type="PIRSF" id="PIRSF005644">
    <property type="entry name" value="Hdrgns_mtr_HypE"/>
    <property type="match status" value="1"/>
</dbReference>
<dbReference type="AlphaFoldDB" id="A0A2Z2MQH7"/>
<dbReference type="KEGG" id="tbs:A3L01_01670"/>
<dbReference type="InterPro" id="IPR036676">
    <property type="entry name" value="PurM-like_C_sf"/>
</dbReference>
<dbReference type="GeneID" id="33325439"/>
<reference evidence="4 5" key="1">
    <citation type="submission" date="2016-04" db="EMBL/GenBank/DDBJ databases">
        <title>Complete genome sequence of Thermococcus barossii type strain SHCK-94.</title>
        <authorList>
            <person name="Oger P.M."/>
        </authorList>
    </citation>
    <scope>NUCLEOTIDE SEQUENCE [LARGE SCALE GENOMIC DNA]</scope>
    <source>
        <strain evidence="4 5">SHCK-94</strain>
    </source>
</reference>
<evidence type="ECO:0000259" key="3">
    <source>
        <dbReference type="Pfam" id="PF02769"/>
    </source>
</evidence>
<feature type="domain" description="PurM-like C-terminal" evidence="3">
    <location>
        <begin position="160"/>
        <end position="314"/>
    </location>
</feature>
<dbReference type="SUPFAM" id="SSF55326">
    <property type="entry name" value="PurM N-terminal domain-like"/>
    <property type="match status" value="1"/>
</dbReference>
<sequence>MRIKLEHGAGGEIMEELLREVILKSLSLKSAGGIGLDALDDGATIPLGDKHLVFTIDGHTVKPLFFPGGDIGRLAVSGTVNDLAVMGARPLALANSMIIGEGFDGEDLRRILRSMDETAREVPVPIVTGDTKVVEEDIGIFVVTAGIGIAERPISDAGAKVGDAVLISGTVGDHGIALMSHREGIAFETELESDVAPIWEVVEAVAETIGWENIHAMKDPTRGGLSNALNEMAKKANVGILIRESDVPVRPEVRAASDMLGINPFDVANEGKVAMAVAREYAEEALKAMRSTEQGRNAAIIGEVIGDYRGRVLVETGIGGKRFLEPPAGDPVPRVC</sequence>
<name>A0A2Z2MQH7_9EURY</name>
<gene>
    <name evidence="4" type="ORF">A3L01_01670</name>
</gene>
<accession>A0A2Z2MQH7</accession>
<dbReference type="SUPFAM" id="SSF56042">
    <property type="entry name" value="PurM C-terminal domain-like"/>
    <property type="match status" value="1"/>
</dbReference>
<dbReference type="PANTHER" id="PTHR30303">
    <property type="entry name" value="HYDROGENASE ISOENZYMES FORMATION PROTEIN HYPE"/>
    <property type="match status" value="1"/>
</dbReference>
<dbReference type="Pfam" id="PF00586">
    <property type="entry name" value="AIRS"/>
    <property type="match status" value="1"/>
</dbReference>
<evidence type="ECO:0000259" key="2">
    <source>
        <dbReference type="Pfam" id="PF00586"/>
    </source>
</evidence>
<evidence type="ECO:0000313" key="4">
    <source>
        <dbReference type="EMBL" id="ASJ04138.1"/>
    </source>
</evidence>
<dbReference type="RefSeq" id="WP_088864173.1">
    <property type="nucleotide sequence ID" value="NZ_CP015101.1"/>
</dbReference>